<evidence type="ECO:0000313" key="1">
    <source>
        <dbReference type="EMBL" id="PDH38864.1"/>
    </source>
</evidence>
<organism evidence="1 2">
    <name type="scientific">OM182 bacterium MED-G24</name>
    <dbReference type="NCBI Taxonomy" id="1986255"/>
    <lineage>
        <taxon>Bacteria</taxon>
        <taxon>Pseudomonadati</taxon>
        <taxon>Pseudomonadota</taxon>
        <taxon>Gammaproteobacteria</taxon>
        <taxon>OMG group</taxon>
        <taxon>OM182 clade</taxon>
    </lineage>
</organism>
<dbReference type="AlphaFoldDB" id="A0A2A5WRN6"/>
<keyword evidence="1" id="KW-0808">Transferase</keyword>
<name>A0A2A5WRN6_9GAMM</name>
<reference evidence="1 2" key="1">
    <citation type="submission" date="2017-08" db="EMBL/GenBank/DDBJ databases">
        <title>Fine stratification of microbial communities through a metagenomic profile of the photic zone.</title>
        <authorList>
            <person name="Haro-Moreno J.M."/>
            <person name="Lopez-Perez M."/>
            <person name="De La Torre J."/>
            <person name="Picazo A."/>
            <person name="Camacho A."/>
            <person name="Rodriguez-Valera F."/>
        </authorList>
    </citation>
    <scope>NUCLEOTIDE SEQUENCE [LARGE SCALE GENOMIC DNA]</scope>
    <source>
        <strain evidence="1">MED-G24</strain>
    </source>
</reference>
<dbReference type="Pfam" id="PF20143">
    <property type="entry name" value="NAD_kinase_C"/>
    <property type="match status" value="1"/>
</dbReference>
<feature type="non-terminal residue" evidence="1">
    <location>
        <position position="1"/>
    </location>
</feature>
<dbReference type="PANTHER" id="PTHR40697">
    <property type="entry name" value="ACETOIN CATABOLISM PROTEIN X"/>
    <property type="match status" value="1"/>
</dbReference>
<keyword evidence="1" id="KW-0418">Kinase</keyword>
<accession>A0A2A5WRN6</accession>
<dbReference type="PANTHER" id="PTHR40697:SF2">
    <property type="entry name" value="ATP-NAD KINASE-RELATED"/>
    <property type="match status" value="1"/>
</dbReference>
<sequence length="206" mass="22343">VRDIDEASFRSGQVKTRFYGVMTVPDDLRYVQQVKTGGREDDSLVAIEIAASLSETIELDVIYLLGSGSTLLAIKHALGFEGTLLGVDVFRNGEVLALDASEQTLLSFQSKPCAIVVSFIAGQGHVFGRGNQQFSAQVIKAVGPQHIQIVGSKRKLATLDQRPLLVDTGDLLLDQKLAGLRRVTTGYEDAVLYRVSDRIEGHLGSE</sequence>
<dbReference type="Proteomes" id="UP000219327">
    <property type="component" value="Unassembled WGS sequence"/>
</dbReference>
<dbReference type="EMBL" id="NTKD01000033">
    <property type="protein sequence ID" value="PDH38864.1"/>
    <property type="molecule type" value="Genomic_DNA"/>
</dbReference>
<gene>
    <name evidence="1" type="ORF">CNE99_06600</name>
</gene>
<dbReference type="InterPro" id="IPR039065">
    <property type="entry name" value="AcoX-like"/>
</dbReference>
<dbReference type="GO" id="GO:0016301">
    <property type="term" value="F:kinase activity"/>
    <property type="evidence" value="ECO:0007669"/>
    <property type="project" value="UniProtKB-KW"/>
</dbReference>
<proteinExistence type="predicted"/>
<protein>
    <submittedName>
        <fullName evidence="1">ATP-NAD kinase</fullName>
    </submittedName>
</protein>
<evidence type="ECO:0000313" key="2">
    <source>
        <dbReference type="Proteomes" id="UP000219327"/>
    </source>
</evidence>
<comment type="caution">
    <text evidence="1">The sequence shown here is derived from an EMBL/GenBank/DDBJ whole genome shotgun (WGS) entry which is preliminary data.</text>
</comment>